<proteinExistence type="predicted"/>
<keyword evidence="2" id="KW-1185">Reference proteome</keyword>
<dbReference type="Proteomes" id="UP000245461">
    <property type="component" value="Unassembled WGS sequence"/>
</dbReference>
<reference evidence="1 2" key="1">
    <citation type="submission" date="2018-05" db="EMBL/GenBank/DDBJ databases">
        <title>Zavarzinia sp. HR-AS.</title>
        <authorList>
            <person name="Lee Y."/>
            <person name="Jeon C.O."/>
        </authorList>
    </citation>
    <scope>NUCLEOTIDE SEQUENCE [LARGE SCALE GENOMIC DNA]</scope>
    <source>
        <strain evidence="1 2">HR-AS</strain>
    </source>
</reference>
<dbReference type="AlphaFoldDB" id="A0A317DUY3"/>
<dbReference type="RefSeq" id="WP_109908117.1">
    <property type="nucleotide sequence ID" value="NZ_QGLE01000022.1"/>
</dbReference>
<evidence type="ECO:0000313" key="1">
    <source>
        <dbReference type="EMBL" id="PWR17666.1"/>
    </source>
</evidence>
<gene>
    <name evidence="1" type="ORF">DKG74_20885</name>
</gene>
<organism evidence="1 2">
    <name type="scientific">Zavarzinia aquatilis</name>
    <dbReference type="NCBI Taxonomy" id="2211142"/>
    <lineage>
        <taxon>Bacteria</taxon>
        <taxon>Pseudomonadati</taxon>
        <taxon>Pseudomonadota</taxon>
        <taxon>Alphaproteobacteria</taxon>
        <taxon>Rhodospirillales</taxon>
        <taxon>Zavarziniaceae</taxon>
        <taxon>Zavarzinia</taxon>
    </lineage>
</organism>
<protein>
    <submittedName>
        <fullName evidence="1">Uncharacterized protein</fullName>
    </submittedName>
</protein>
<dbReference type="EMBL" id="QGLE01000022">
    <property type="protein sequence ID" value="PWR17666.1"/>
    <property type="molecule type" value="Genomic_DNA"/>
</dbReference>
<sequence length="75" mass="7850">MSASWIEPGDIVLVHGHGRAIVEAPAGICQSCPPGDAKAWRIQIGGAEAIACEGVLTPLQPGRRLACHHTTWGRA</sequence>
<evidence type="ECO:0000313" key="2">
    <source>
        <dbReference type="Proteomes" id="UP000245461"/>
    </source>
</evidence>
<comment type="caution">
    <text evidence="1">The sequence shown here is derived from an EMBL/GenBank/DDBJ whole genome shotgun (WGS) entry which is preliminary data.</text>
</comment>
<name>A0A317DUY3_9PROT</name>
<accession>A0A317DUY3</accession>